<proteinExistence type="predicted"/>
<dbReference type="Proteomes" id="UP000728106">
    <property type="component" value="Unassembled WGS sequence"/>
</dbReference>
<name>A0A4Z0RP38_WEICO</name>
<dbReference type="EMBL" id="JAAOCP010000020">
    <property type="protein sequence ID" value="MBJ7639938.1"/>
    <property type="molecule type" value="Genomic_DNA"/>
</dbReference>
<dbReference type="CDD" id="cd00093">
    <property type="entry name" value="HTH_XRE"/>
    <property type="match status" value="1"/>
</dbReference>
<reference evidence="2" key="1">
    <citation type="submission" date="2020-02" db="EMBL/GenBank/DDBJ databases">
        <authorList>
            <person name="Fontana A."/>
            <person name="Patrone V."/>
            <person name="Morelli L."/>
        </authorList>
    </citation>
    <scope>NUCLEOTIDE SEQUENCE</scope>
    <source>
        <strain evidence="1">CCUG 30943</strain>
        <strain evidence="2">CCUG 43002</strain>
    </source>
</reference>
<evidence type="ECO:0000313" key="2">
    <source>
        <dbReference type="EMBL" id="MBJ7639938.1"/>
    </source>
</evidence>
<keyword evidence="3" id="KW-1185">Reference proteome</keyword>
<sequence length="609" mass="69638">MRSFGEVLNDIRQDKNVSVAQIEKLGISKSRWYRIAVGEAELSLKELTDVLTLLTMTFSELAIAVGTPLLRPYSIVSLFSMPLPKLAEAVENERIVAADGPDDYALLAAEIVQDLRTTGDINSDSVAKLTTMLLETENYTLMELNIAGLLAALLGPADFMVVYQRYVRTITMFTTYLPIDIWGIATQMHIQAIKKFLMVPANRSRENTRFILEAIINQPTASGTVELLMLKRLAIYVRDDEAFENPMLDGLVNSMLEAAEREQALTIGLEPSDLNLRKVWDAYRSERETYWRPAENDHHFPVFAAGTELPYFNHFGKLFQWIMAGKNITVDQIEAVGISAYKLKRAYKDPDLLHLSDLECLMRQMRLIPADLDASIKSQFINTEADTWVQYTPELTAPGMYHVMAEVARHNYERTKNHLDLEISFRYRAMDGMANYPGWLTSDDAVTLGHEIMDVLMGMDVWHERELRLIKYGILGINSVAETEVWQRQFENIYTKTNAPYALLDNILEALELATFRAALLENRELVQFYTTLSRQLGTQQVRDGSLALQWRWIMLDFFEIIFDNPQRVIRLLSHYIVDYQTMTGDSEAVGRFRTILQALVERENPSQA</sequence>
<dbReference type="EMBL" id="JAAOCX010000019">
    <property type="protein sequence ID" value="MBJ7633530.1"/>
    <property type="molecule type" value="Genomic_DNA"/>
</dbReference>
<organism evidence="2 3">
    <name type="scientific">Weissella confusa</name>
    <name type="common">Lactobacillus confusus</name>
    <dbReference type="NCBI Taxonomy" id="1583"/>
    <lineage>
        <taxon>Bacteria</taxon>
        <taxon>Bacillati</taxon>
        <taxon>Bacillota</taxon>
        <taxon>Bacilli</taxon>
        <taxon>Lactobacillales</taxon>
        <taxon>Lactobacillaceae</taxon>
        <taxon>Weissella</taxon>
    </lineage>
</organism>
<dbReference type="RefSeq" id="WP_003609210.1">
    <property type="nucleotide sequence ID" value="NZ_ALXH01000117.1"/>
</dbReference>
<evidence type="ECO:0000313" key="3">
    <source>
        <dbReference type="Proteomes" id="UP000728106"/>
    </source>
</evidence>
<dbReference type="InterPro" id="IPR001387">
    <property type="entry name" value="Cro/C1-type_HTH"/>
</dbReference>
<comment type="caution">
    <text evidence="2">The sequence shown here is derived from an EMBL/GenBank/DDBJ whole genome shotgun (WGS) entry which is preliminary data.</text>
</comment>
<protein>
    <submittedName>
        <fullName evidence="2">Helix-turn-helix transcriptional regulator</fullName>
    </submittedName>
</protein>
<dbReference type="AlphaFoldDB" id="A0A4Z0RP38"/>
<reference evidence="2 3" key="2">
    <citation type="journal article" date="2021" name="Int. J. Food Microbiol.">
        <title>Safety demonstration of a microbial species for use in the food chain: Weissella confusa.</title>
        <authorList>
            <person name="Bourdichon F."/>
            <person name="Patrone V."/>
            <person name="Fontana A."/>
            <person name="Milani G."/>
            <person name="Morelli L."/>
        </authorList>
    </citation>
    <scope>NUCLEOTIDE SEQUENCE [LARGE SCALE GENOMIC DNA]</scope>
    <source>
        <strain evidence="1">CCUG 30943</strain>
        <strain evidence="2 3">CCUG 43002</strain>
    </source>
</reference>
<dbReference type="Proteomes" id="UP000808038">
    <property type="component" value="Unassembled WGS sequence"/>
</dbReference>
<gene>
    <name evidence="2" type="ORF">HAU20_11220</name>
    <name evidence="1" type="ORF">HAU43_10615</name>
</gene>
<evidence type="ECO:0000313" key="1">
    <source>
        <dbReference type="EMBL" id="MBJ7633530.1"/>
    </source>
</evidence>
<accession>A0A4Z0RP38</accession>